<reference evidence="2" key="2">
    <citation type="journal article" date="2021" name="PeerJ">
        <title>Extensive microbial diversity within the chicken gut microbiome revealed by metagenomics and culture.</title>
        <authorList>
            <person name="Gilroy R."/>
            <person name="Ravi A."/>
            <person name="Getino M."/>
            <person name="Pursley I."/>
            <person name="Horton D.L."/>
            <person name="Alikhan N.F."/>
            <person name="Baker D."/>
            <person name="Gharbi K."/>
            <person name="Hall N."/>
            <person name="Watson M."/>
            <person name="Adriaenssens E.M."/>
            <person name="Foster-Nyarko E."/>
            <person name="Jarju S."/>
            <person name="Secka A."/>
            <person name="Antonio M."/>
            <person name="Oren A."/>
            <person name="Chaudhuri R.R."/>
            <person name="La Ragione R."/>
            <person name="Hildebrand F."/>
            <person name="Pallen M.J."/>
        </authorList>
    </citation>
    <scope>NUCLEOTIDE SEQUENCE</scope>
    <source>
        <strain evidence="2">14700</strain>
    </source>
</reference>
<dbReference type="InterPro" id="IPR002818">
    <property type="entry name" value="DJ-1/PfpI"/>
</dbReference>
<dbReference type="SUPFAM" id="SSF52317">
    <property type="entry name" value="Class I glutamine amidotransferase-like"/>
    <property type="match status" value="1"/>
</dbReference>
<organism evidence="2 3">
    <name type="scientific">Candidatus Ornithospirochaeta stercoravium</name>
    <dbReference type="NCBI Taxonomy" id="2840897"/>
    <lineage>
        <taxon>Bacteria</taxon>
        <taxon>Pseudomonadati</taxon>
        <taxon>Spirochaetota</taxon>
        <taxon>Spirochaetia</taxon>
        <taxon>Spirochaetales</taxon>
        <taxon>Spirochaetaceae</taxon>
        <taxon>Spirochaetaceae incertae sedis</taxon>
        <taxon>Candidatus Ornithospirochaeta</taxon>
    </lineage>
</organism>
<dbReference type="PANTHER" id="PTHR48094:SF12">
    <property type="entry name" value="PARKINSON DISEASE PROTEIN 7 HOMOLOG"/>
    <property type="match status" value="1"/>
</dbReference>
<feature type="domain" description="DJ-1/PfpI" evidence="1">
    <location>
        <begin position="2"/>
        <end position="162"/>
    </location>
</feature>
<dbReference type="InterPro" id="IPR006287">
    <property type="entry name" value="DJ-1"/>
</dbReference>
<evidence type="ECO:0000313" key="3">
    <source>
        <dbReference type="Proteomes" id="UP000810292"/>
    </source>
</evidence>
<dbReference type="InterPro" id="IPR050325">
    <property type="entry name" value="Prot/Nucl_acid_deglycase"/>
</dbReference>
<dbReference type="InterPro" id="IPR029062">
    <property type="entry name" value="Class_I_gatase-like"/>
</dbReference>
<dbReference type="Gene3D" id="3.40.50.880">
    <property type="match status" value="1"/>
</dbReference>
<dbReference type="PANTHER" id="PTHR48094">
    <property type="entry name" value="PROTEIN/NUCLEIC ACID DEGLYCASE DJ-1-RELATED"/>
    <property type="match status" value="1"/>
</dbReference>
<comment type="caution">
    <text evidence="2">The sequence shown here is derived from an EMBL/GenBank/DDBJ whole genome shotgun (WGS) entry which is preliminary data.</text>
</comment>
<dbReference type="Pfam" id="PF01965">
    <property type="entry name" value="DJ-1_PfpI"/>
    <property type="match status" value="1"/>
</dbReference>
<sequence length="181" mass="18995">MEVVVFLAEGFEETEALCPVDVLRRAGIDVITAGVGGREIKSSHGVTVVADVDIEDLESRAYDAVFCPGGMPGSVNLAQSWKVNEIVVKTAQTGIVAAICAAPAVVLAPLGLLNGKKATCFPGCSSYAPDIPFTNDGLDVDGNIVTGKSAGWAFDLGLKLVEMLISAEKSEEVRKAIYYKC</sequence>
<dbReference type="AlphaFoldDB" id="A0A9D9ICR3"/>
<dbReference type="NCBIfam" id="TIGR01383">
    <property type="entry name" value="not_thiJ"/>
    <property type="match status" value="1"/>
</dbReference>
<evidence type="ECO:0000313" key="2">
    <source>
        <dbReference type="EMBL" id="MBO8469935.1"/>
    </source>
</evidence>
<proteinExistence type="predicted"/>
<accession>A0A9D9ICR3</accession>
<gene>
    <name evidence="2" type="ORF">IAA72_09155</name>
</gene>
<dbReference type="GO" id="GO:0005737">
    <property type="term" value="C:cytoplasm"/>
    <property type="evidence" value="ECO:0007669"/>
    <property type="project" value="TreeGrafter"/>
</dbReference>
<dbReference type="EMBL" id="JADIMF010000151">
    <property type="protein sequence ID" value="MBO8469935.1"/>
    <property type="molecule type" value="Genomic_DNA"/>
</dbReference>
<dbReference type="CDD" id="cd03135">
    <property type="entry name" value="GATase1_DJ-1"/>
    <property type="match status" value="1"/>
</dbReference>
<evidence type="ECO:0000259" key="1">
    <source>
        <dbReference type="Pfam" id="PF01965"/>
    </source>
</evidence>
<reference evidence="2" key="1">
    <citation type="submission" date="2020-10" db="EMBL/GenBank/DDBJ databases">
        <authorList>
            <person name="Gilroy R."/>
        </authorList>
    </citation>
    <scope>NUCLEOTIDE SEQUENCE</scope>
    <source>
        <strain evidence="2">14700</strain>
    </source>
</reference>
<dbReference type="GO" id="GO:1903189">
    <property type="term" value="P:glyoxal metabolic process"/>
    <property type="evidence" value="ECO:0007669"/>
    <property type="project" value="TreeGrafter"/>
</dbReference>
<protein>
    <submittedName>
        <fullName evidence="2">DJ-1/PfpI family protein</fullName>
    </submittedName>
</protein>
<name>A0A9D9ICR3_9SPIO</name>
<dbReference type="Proteomes" id="UP000810292">
    <property type="component" value="Unassembled WGS sequence"/>
</dbReference>